<evidence type="ECO:0000313" key="3">
    <source>
        <dbReference type="Proteomes" id="UP000694552"/>
    </source>
</evidence>
<dbReference type="AlphaFoldDB" id="A0A8C8B8E6"/>
<dbReference type="PANTHER" id="PTHR32019">
    <property type="entry name" value="R3H DOMAIN-CONTAINING PROTEIN 4"/>
    <property type="match status" value="1"/>
</dbReference>
<organism evidence="2 3">
    <name type="scientific">Otus sunia</name>
    <name type="common">Oriental scops-owl</name>
    <dbReference type="NCBI Taxonomy" id="257818"/>
    <lineage>
        <taxon>Eukaryota</taxon>
        <taxon>Metazoa</taxon>
        <taxon>Chordata</taxon>
        <taxon>Craniata</taxon>
        <taxon>Vertebrata</taxon>
        <taxon>Euteleostomi</taxon>
        <taxon>Archelosauria</taxon>
        <taxon>Archosauria</taxon>
        <taxon>Dinosauria</taxon>
        <taxon>Saurischia</taxon>
        <taxon>Theropoda</taxon>
        <taxon>Coelurosauria</taxon>
        <taxon>Aves</taxon>
        <taxon>Neognathae</taxon>
        <taxon>Neoaves</taxon>
        <taxon>Telluraves</taxon>
        <taxon>Strigiformes</taxon>
        <taxon>Strigidae</taxon>
        <taxon>Otus</taxon>
    </lineage>
</organism>
<reference evidence="2" key="2">
    <citation type="submission" date="2025-09" db="UniProtKB">
        <authorList>
            <consortium name="Ensembl"/>
        </authorList>
    </citation>
    <scope>IDENTIFICATION</scope>
</reference>
<evidence type="ECO:0000256" key="1">
    <source>
        <dbReference type="SAM" id="MobiDB-lite"/>
    </source>
</evidence>
<dbReference type="PANTHER" id="PTHR32019:SF2">
    <property type="entry name" value="R3H DOMAIN-CONTAINING PROTEIN 4"/>
    <property type="match status" value="1"/>
</dbReference>
<feature type="region of interest" description="Disordered" evidence="1">
    <location>
        <begin position="27"/>
        <end position="48"/>
    </location>
</feature>
<feature type="compositionally biased region" description="Low complexity" evidence="1">
    <location>
        <begin position="87"/>
        <end position="106"/>
    </location>
</feature>
<protein>
    <submittedName>
        <fullName evidence="2">Uncharacterized protein</fullName>
    </submittedName>
</protein>
<dbReference type="Ensembl" id="ENSOSUT00000015319.1">
    <property type="protein sequence ID" value="ENSOSUP00000014823.1"/>
    <property type="gene ID" value="ENSOSUG00000010567.1"/>
</dbReference>
<feature type="region of interest" description="Disordered" evidence="1">
    <location>
        <begin position="61"/>
        <end position="107"/>
    </location>
</feature>
<reference evidence="2" key="1">
    <citation type="submission" date="2025-08" db="UniProtKB">
        <authorList>
            <consortium name="Ensembl"/>
        </authorList>
    </citation>
    <scope>IDENTIFICATION</scope>
</reference>
<name>A0A8C8B8E6_9STRI</name>
<accession>A0A8C8B8E6</accession>
<proteinExistence type="predicted"/>
<sequence length="133" mass="13244">GVAAAVAGCGGPVAGGRVAGRRLGTIEDCLPPLEDSPSKRFSPSKRKQYYINKAIRNSDLIPRAKGRKSLQRLENSKGPGRAASAGSPRAVSSPAQAAAAPKPCAAGGAGGAGPLRGLCLPSQGLCSSPQLAT</sequence>
<dbReference type="Proteomes" id="UP000694552">
    <property type="component" value="Unplaced"/>
</dbReference>
<evidence type="ECO:0000313" key="2">
    <source>
        <dbReference type="Ensembl" id="ENSOSUP00000014823.1"/>
    </source>
</evidence>
<keyword evidence="3" id="KW-1185">Reference proteome</keyword>
<dbReference type="InterPro" id="IPR039629">
    <property type="entry name" value="R3HDM4"/>
</dbReference>